<reference evidence="2" key="1">
    <citation type="submission" date="2018-06" db="EMBL/GenBank/DDBJ databases">
        <authorList>
            <person name="Zhirakovskaya E."/>
        </authorList>
    </citation>
    <scope>NUCLEOTIDE SEQUENCE</scope>
</reference>
<dbReference type="EMBL" id="UOFL01000217">
    <property type="protein sequence ID" value="VAW81414.1"/>
    <property type="molecule type" value="Genomic_DNA"/>
</dbReference>
<protein>
    <submittedName>
        <fullName evidence="2">Uncharacterized protein</fullName>
    </submittedName>
</protein>
<gene>
    <name evidence="2" type="ORF">MNBD_GAMMA12-2811</name>
</gene>
<name>A0A3B0ZJD1_9ZZZZ</name>
<feature type="compositionally biased region" description="Polar residues" evidence="1">
    <location>
        <begin position="448"/>
        <end position="458"/>
    </location>
</feature>
<sequence>MKNLKSKGLVAFGLASLCLIFTSQSIADNGGISATNATPKPWIVTSNGSSYVKFDHLGMVTIVGNVQYSTDITGRIKSWWTYPKMTNGYGIALKLPSLAAYKNGKTYSPGNRPKTINETVAMSIPSTVIASHAIGMCEFQAIQLRNKGLSNQQIFSQDREVSFEVVLEYSVDANGAGSSNPLMQAQLSPYIIKVRCAKWAGSTVPTTTNFDTGLVVSNAVMTHKTISALNGACKVKLTTRLTTNKRRRFIRFRYVSKSGKKSRIFKVRTGPLKRAHVTHTWNLVNSPGPLDGTDIHMEGVSPPFKSNVVAAYTQCSEAGPASLSGNQLRVLSAVMQSKMINAMNGACKVKLTTMLRANKPNSIIRFRYRSREGKQSKVFTTMTNPQKMASITHTWNIENAPSVFDGTTIRMIGTLPKFQSNIAVAYTECRQRTSAGTTIAGNPKKPTVNKSIRRSSNLAAPKNRPTNRKLNKFVAPKRRQRIRRLNKRIVPKNKTR</sequence>
<evidence type="ECO:0000313" key="2">
    <source>
        <dbReference type="EMBL" id="VAW81414.1"/>
    </source>
</evidence>
<feature type="region of interest" description="Disordered" evidence="1">
    <location>
        <begin position="436"/>
        <end position="467"/>
    </location>
</feature>
<proteinExistence type="predicted"/>
<dbReference type="AlphaFoldDB" id="A0A3B0ZJD1"/>
<evidence type="ECO:0000256" key="1">
    <source>
        <dbReference type="SAM" id="MobiDB-lite"/>
    </source>
</evidence>
<accession>A0A3B0ZJD1</accession>
<organism evidence="2">
    <name type="scientific">hydrothermal vent metagenome</name>
    <dbReference type="NCBI Taxonomy" id="652676"/>
    <lineage>
        <taxon>unclassified sequences</taxon>
        <taxon>metagenomes</taxon>
        <taxon>ecological metagenomes</taxon>
    </lineage>
</organism>